<sequence>MPRFPATGPETPATADHTEPGCGWVTDGDPLDLDALRQGRPLLWCNPGLQPEQPPAISLADIEAAQRRLRRFAPLLGRLFPELAACGGVVESALLPVPRLGQALGLADDFGRLLIKADHGLPVAGSIKARGGFHEVLEHVERLALQAGLFEHPDSDPLVLLDPAARALLARHTVAVGSTGNLGLSIGVMAAALGLQAQVHMSADAKAWKKAHLRRRGVTVIEHDGDYASAVAAGRQAAAADPHTHFVDDERSRSLLLGYATAALHLHGQLLELGVVVDAEHPLLVYLPCGVGGAPAGITVGLKHLYGPDVHCFFIEPTQSPCFLVHLACAPDGAGAPKSVYDLGLSNRTEADGLAVPQASELAGGLMAPLLSGVGTVDDDTLFHHLFLARSTEGLKIEPSAAAGLSGPGLLEHTAAGAAWLRARGLQPHRTRATHLAWSTGGLFVPEDDDRQFLERGRRIADASTHSPTL</sequence>
<dbReference type="InterPro" id="IPR050147">
    <property type="entry name" value="Ser/Thr_Dehydratase"/>
</dbReference>
<dbReference type="EC" id="4.3.1.18" evidence="4"/>
<proteinExistence type="inferred from homology"/>
<dbReference type="NCBIfam" id="NF002823">
    <property type="entry name" value="PRK02991.1"/>
    <property type="match status" value="1"/>
</dbReference>
<feature type="domain" description="Tryptophan synthase beta chain-like PALP" evidence="6">
    <location>
        <begin position="92"/>
        <end position="408"/>
    </location>
</feature>
<feature type="region of interest" description="Disordered" evidence="5">
    <location>
        <begin position="1"/>
        <end position="22"/>
    </location>
</feature>
<evidence type="ECO:0000256" key="1">
    <source>
        <dbReference type="ARBA" id="ARBA00001933"/>
    </source>
</evidence>
<reference evidence="7 8" key="1">
    <citation type="submission" date="2018-05" db="EMBL/GenBank/DDBJ databases">
        <title>Genomic Encyclopedia of Type Strains, Phase IV (KMG-IV): sequencing the most valuable type-strain genomes for metagenomic binning, comparative biology and taxonomic classification.</title>
        <authorList>
            <person name="Goeker M."/>
        </authorList>
    </citation>
    <scope>NUCLEOTIDE SEQUENCE [LARGE SCALE GENOMIC DNA]</scope>
    <source>
        <strain evidence="7 8">DSM 566</strain>
    </source>
</reference>
<comment type="similarity">
    <text evidence="4">Belongs to the serine/threonine dehydratase family. DsdA subfamily.</text>
</comment>
<comment type="catalytic activity">
    <reaction evidence="4">
        <text>D-serine = pyruvate + NH4(+)</text>
        <dbReference type="Rhea" id="RHEA:13977"/>
        <dbReference type="ChEBI" id="CHEBI:15361"/>
        <dbReference type="ChEBI" id="CHEBI:28938"/>
        <dbReference type="ChEBI" id="CHEBI:35247"/>
        <dbReference type="EC" id="4.3.1.18"/>
    </reaction>
</comment>
<dbReference type="SUPFAM" id="SSF53686">
    <property type="entry name" value="Tryptophan synthase beta subunit-like PLP-dependent enzymes"/>
    <property type="match status" value="1"/>
</dbReference>
<dbReference type="RefSeq" id="WP_110401110.1">
    <property type="nucleotide sequence ID" value="NZ_QJJS01000010.1"/>
</dbReference>
<name>A0A318H1J0_9BURK</name>
<dbReference type="GO" id="GO:0009097">
    <property type="term" value="P:isoleucine biosynthetic process"/>
    <property type="evidence" value="ECO:0007669"/>
    <property type="project" value="TreeGrafter"/>
</dbReference>
<feature type="modified residue" description="N6-(pyridoxal phosphate)lysine" evidence="4">
    <location>
        <position position="128"/>
    </location>
</feature>
<evidence type="ECO:0000256" key="5">
    <source>
        <dbReference type="SAM" id="MobiDB-lite"/>
    </source>
</evidence>
<dbReference type="EMBL" id="QJJS01000010">
    <property type="protein sequence ID" value="PXW95245.1"/>
    <property type="molecule type" value="Genomic_DNA"/>
</dbReference>
<keyword evidence="8" id="KW-1185">Reference proteome</keyword>
<dbReference type="InterPro" id="IPR001926">
    <property type="entry name" value="TrpB-like_PALP"/>
</dbReference>
<evidence type="ECO:0000256" key="2">
    <source>
        <dbReference type="ARBA" id="ARBA00022898"/>
    </source>
</evidence>
<evidence type="ECO:0000259" key="6">
    <source>
        <dbReference type="Pfam" id="PF00291"/>
    </source>
</evidence>
<evidence type="ECO:0000313" key="7">
    <source>
        <dbReference type="EMBL" id="PXW95245.1"/>
    </source>
</evidence>
<dbReference type="InterPro" id="IPR011780">
    <property type="entry name" value="D_Ser_am_lyase"/>
</dbReference>
<dbReference type="HAMAP" id="MF_01030">
    <property type="entry name" value="D_Ser_dehydrat"/>
    <property type="match status" value="1"/>
</dbReference>
<comment type="caution">
    <text evidence="7">The sequence shown here is derived from an EMBL/GenBank/DDBJ whole genome shotgun (WGS) entry which is preliminary data.</text>
</comment>
<comment type="cofactor">
    <cofactor evidence="1 4">
        <name>pyridoxal 5'-phosphate</name>
        <dbReference type="ChEBI" id="CHEBI:597326"/>
    </cofactor>
</comment>
<evidence type="ECO:0000256" key="3">
    <source>
        <dbReference type="ARBA" id="ARBA00023239"/>
    </source>
</evidence>
<dbReference type="InterPro" id="IPR036052">
    <property type="entry name" value="TrpB-like_PALP_sf"/>
</dbReference>
<organism evidence="7 8">
    <name type="scientific">Sphaerotilus hippei</name>
    <dbReference type="NCBI Taxonomy" id="744406"/>
    <lineage>
        <taxon>Bacteria</taxon>
        <taxon>Pseudomonadati</taxon>
        <taxon>Pseudomonadota</taxon>
        <taxon>Betaproteobacteria</taxon>
        <taxon>Burkholderiales</taxon>
        <taxon>Sphaerotilaceae</taxon>
        <taxon>Sphaerotilus</taxon>
    </lineage>
</organism>
<evidence type="ECO:0000256" key="4">
    <source>
        <dbReference type="HAMAP-Rule" id="MF_01030"/>
    </source>
</evidence>
<dbReference type="NCBIfam" id="TIGR02035">
    <property type="entry name" value="D_Ser_am_lyase"/>
    <property type="match status" value="1"/>
</dbReference>
<dbReference type="PANTHER" id="PTHR48078">
    <property type="entry name" value="THREONINE DEHYDRATASE, MITOCHONDRIAL-RELATED"/>
    <property type="match status" value="1"/>
</dbReference>
<dbReference type="GO" id="GO:0016836">
    <property type="term" value="F:hydro-lyase activity"/>
    <property type="evidence" value="ECO:0007669"/>
    <property type="project" value="UniProtKB-UniRule"/>
</dbReference>
<dbReference type="Gene3D" id="3.40.50.1100">
    <property type="match status" value="2"/>
</dbReference>
<accession>A0A318H1J0</accession>
<evidence type="ECO:0000313" key="8">
    <source>
        <dbReference type="Proteomes" id="UP000247811"/>
    </source>
</evidence>
<dbReference type="GO" id="GO:0036088">
    <property type="term" value="P:D-serine catabolic process"/>
    <property type="evidence" value="ECO:0007669"/>
    <property type="project" value="TreeGrafter"/>
</dbReference>
<keyword evidence="2 4" id="KW-0663">Pyridoxal phosphate</keyword>
<dbReference type="AlphaFoldDB" id="A0A318H1J0"/>
<protein>
    <recommendedName>
        <fullName evidence="4">Probable D-serine dehydratase</fullName>
        <ecNumber evidence="4">4.3.1.18</ecNumber>
    </recommendedName>
    <alternativeName>
        <fullName evidence="4">D-serine deaminase</fullName>
        <shortName evidence="4">DSD</shortName>
    </alternativeName>
</protein>
<keyword evidence="3 4" id="KW-0456">Lyase</keyword>
<dbReference type="Pfam" id="PF00291">
    <property type="entry name" value="PALP"/>
    <property type="match status" value="1"/>
</dbReference>
<dbReference type="GO" id="GO:0030170">
    <property type="term" value="F:pyridoxal phosphate binding"/>
    <property type="evidence" value="ECO:0007669"/>
    <property type="project" value="InterPro"/>
</dbReference>
<dbReference type="PROSITE" id="PS00387">
    <property type="entry name" value="PPASE"/>
    <property type="match status" value="1"/>
</dbReference>
<dbReference type="GO" id="GO:0008721">
    <property type="term" value="F:D-serine ammonia-lyase activity"/>
    <property type="evidence" value="ECO:0007669"/>
    <property type="project" value="UniProtKB-EC"/>
</dbReference>
<dbReference type="PANTHER" id="PTHR48078:SF9">
    <property type="entry name" value="D-SERINE DEHYDRATASE"/>
    <property type="match status" value="1"/>
</dbReference>
<dbReference type="OrthoDB" id="9780546at2"/>
<dbReference type="Proteomes" id="UP000247811">
    <property type="component" value="Unassembled WGS sequence"/>
</dbReference>
<gene>
    <name evidence="4" type="primary">dsdA</name>
    <name evidence="7" type="ORF">C7444_11090</name>
</gene>